<dbReference type="PANTHER" id="PTHR11915">
    <property type="entry name" value="SPECTRIN/FILAMIN RELATED CYTOSKELETAL PROTEIN"/>
    <property type="match status" value="1"/>
</dbReference>
<evidence type="ECO:0000256" key="1">
    <source>
        <dbReference type="ARBA" id="ARBA00022737"/>
    </source>
</evidence>
<dbReference type="SUPFAM" id="SSF46966">
    <property type="entry name" value="Spectrin repeat"/>
    <property type="match status" value="1"/>
</dbReference>
<dbReference type="CDD" id="cd00176">
    <property type="entry name" value="SPEC"/>
    <property type="match status" value="1"/>
</dbReference>
<protein>
    <submittedName>
        <fullName evidence="2">Uncharacterized protein</fullName>
    </submittedName>
</protein>
<dbReference type="OrthoDB" id="6018565at2759"/>
<sequence length="145" mass="16655">MWKADVVESWIADKEVQVRSDDYGRDLSSVSTLLTWFDSPVTHPLGIFLDTYSKQETFDAGLAAFEQEGIQSITQLRDQLVASNHNQNTAINGRHDDVMARWHNLLGASEARKQRLLKMQDQFKQIEDLFLTFAKKASAFNSWFE</sequence>
<keyword evidence="1" id="KW-0677">Repeat</keyword>
<dbReference type="Proteomes" id="UP000728032">
    <property type="component" value="Unassembled WGS sequence"/>
</dbReference>
<dbReference type="InterPro" id="IPR002017">
    <property type="entry name" value="Spectrin_repeat"/>
</dbReference>
<dbReference type="SMART" id="SM00150">
    <property type="entry name" value="SPEC"/>
    <property type="match status" value="1"/>
</dbReference>
<organism evidence="2">
    <name type="scientific">Oppiella nova</name>
    <dbReference type="NCBI Taxonomy" id="334625"/>
    <lineage>
        <taxon>Eukaryota</taxon>
        <taxon>Metazoa</taxon>
        <taxon>Ecdysozoa</taxon>
        <taxon>Arthropoda</taxon>
        <taxon>Chelicerata</taxon>
        <taxon>Arachnida</taxon>
        <taxon>Acari</taxon>
        <taxon>Acariformes</taxon>
        <taxon>Sarcoptiformes</taxon>
        <taxon>Oribatida</taxon>
        <taxon>Brachypylina</taxon>
        <taxon>Oppioidea</taxon>
        <taxon>Oppiidae</taxon>
        <taxon>Oppiella</taxon>
    </lineage>
</organism>
<dbReference type="Gene3D" id="1.20.58.60">
    <property type="match status" value="1"/>
</dbReference>
<dbReference type="AlphaFoldDB" id="A0A7R9MSX8"/>
<proteinExistence type="predicted"/>
<gene>
    <name evidence="2" type="ORF">ONB1V03_LOCUS22477</name>
</gene>
<feature type="non-terminal residue" evidence="2">
    <location>
        <position position="1"/>
    </location>
</feature>
<name>A0A7R9MSX8_9ACAR</name>
<keyword evidence="3" id="KW-1185">Reference proteome</keyword>
<dbReference type="EMBL" id="OC965333">
    <property type="protein sequence ID" value="CAD7665922.1"/>
    <property type="molecule type" value="Genomic_DNA"/>
</dbReference>
<dbReference type="Pfam" id="PF00435">
    <property type="entry name" value="Spectrin"/>
    <property type="match status" value="1"/>
</dbReference>
<reference evidence="2" key="1">
    <citation type="submission" date="2020-11" db="EMBL/GenBank/DDBJ databases">
        <authorList>
            <person name="Tran Van P."/>
        </authorList>
    </citation>
    <scope>NUCLEOTIDE SEQUENCE</scope>
</reference>
<dbReference type="InterPro" id="IPR018159">
    <property type="entry name" value="Spectrin/alpha-actinin"/>
</dbReference>
<accession>A0A7R9MSX8</accession>
<evidence type="ECO:0000313" key="3">
    <source>
        <dbReference type="Proteomes" id="UP000728032"/>
    </source>
</evidence>
<dbReference type="EMBL" id="CAJPVJ010050508">
    <property type="protein sequence ID" value="CAG2183056.1"/>
    <property type="molecule type" value="Genomic_DNA"/>
</dbReference>
<evidence type="ECO:0000313" key="2">
    <source>
        <dbReference type="EMBL" id="CAD7665922.1"/>
    </source>
</evidence>